<evidence type="ECO:0000256" key="6">
    <source>
        <dbReference type="SAM" id="Phobius"/>
    </source>
</evidence>
<dbReference type="InterPro" id="IPR007267">
    <property type="entry name" value="GtrA_DPMS_TM"/>
</dbReference>
<proteinExistence type="inferred from homology"/>
<evidence type="ECO:0000256" key="1">
    <source>
        <dbReference type="ARBA" id="ARBA00004141"/>
    </source>
</evidence>
<organism evidence="8 9">
    <name type="scientific">Ligilactobacillus salitolerans</name>
    <dbReference type="NCBI Taxonomy" id="1808352"/>
    <lineage>
        <taxon>Bacteria</taxon>
        <taxon>Bacillati</taxon>
        <taxon>Bacillota</taxon>
        <taxon>Bacilli</taxon>
        <taxon>Lactobacillales</taxon>
        <taxon>Lactobacillaceae</taxon>
        <taxon>Ligilactobacillus</taxon>
    </lineage>
</organism>
<dbReference type="InterPro" id="IPR051401">
    <property type="entry name" value="GtrA_CellWall_Glycosyl"/>
</dbReference>
<dbReference type="Pfam" id="PF04138">
    <property type="entry name" value="GtrA_DPMS_TM"/>
    <property type="match status" value="1"/>
</dbReference>
<comment type="similarity">
    <text evidence="2">Belongs to the GtrA family.</text>
</comment>
<dbReference type="GO" id="GO:0000271">
    <property type="term" value="P:polysaccharide biosynthetic process"/>
    <property type="evidence" value="ECO:0007669"/>
    <property type="project" value="InterPro"/>
</dbReference>
<keyword evidence="3 6" id="KW-0812">Transmembrane</keyword>
<dbReference type="Proteomes" id="UP000286848">
    <property type="component" value="Unassembled WGS sequence"/>
</dbReference>
<name>A0A401IW84_9LACO</name>
<feature type="transmembrane region" description="Helical" evidence="6">
    <location>
        <begin position="12"/>
        <end position="32"/>
    </location>
</feature>
<evidence type="ECO:0000256" key="4">
    <source>
        <dbReference type="ARBA" id="ARBA00022989"/>
    </source>
</evidence>
<dbReference type="AlphaFoldDB" id="A0A401IW84"/>
<dbReference type="OrthoDB" id="361483at2"/>
<keyword evidence="9" id="KW-1185">Reference proteome</keyword>
<reference evidence="8 9" key="1">
    <citation type="journal article" date="2019" name="Int. J. Syst. Evol. Microbiol.">
        <title>Lactobacillus salitolerans sp. nov., a novel lactic acid bacterium isolated from spent mushroom substrates.</title>
        <authorList>
            <person name="Tohno M."/>
            <person name="Tanizawa Y."/>
            <person name="Kojima Y."/>
            <person name="Sakamoto M."/>
            <person name="Nakamura Y."/>
            <person name="Ohkuma M."/>
            <person name="Kobayashi H."/>
        </authorList>
    </citation>
    <scope>NUCLEOTIDE SEQUENCE [LARGE SCALE GENOMIC DNA]</scope>
    <source>
        <strain evidence="8 9">YK43</strain>
    </source>
</reference>
<evidence type="ECO:0000256" key="3">
    <source>
        <dbReference type="ARBA" id="ARBA00022692"/>
    </source>
</evidence>
<feature type="domain" description="GtrA/DPMS transmembrane" evidence="7">
    <location>
        <begin position="15"/>
        <end position="131"/>
    </location>
</feature>
<keyword evidence="4 6" id="KW-1133">Transmembrane helix</keyword>
<dbReference type="RefSeq" id="WP_124978348.1">
    <property type="nucleotide sequence ID" value="NZ_BFFP01000053.1"/>
</dbReference>
<dbReference type="GO" id="GO:0005886">
    <property type="term" value="C:plasma membrane"/>
    <property type="evidence" value="ECO:0007669"/>
    <property type="project" value="TreeGrafter"/>
</dbReference>
<evidence type="ECO:0000256" key="5">
    <source>
        <dbReference type="ARBA" id="ARBA00023136"/>
    </source>
</evidence>
<keyword evidence="5 6" id="KW-0472">Membrane</keyword>
<evidence type="ECO:0000256" key="2">
    <source>
        <dbReference type="ARBA" id="ARBA00009399"/>
    </source>
</evidence>
<feature type="transmembrane region" description="Helical" evidence="6">
    <location>
        <begin position="38"/>
        <end position="57"/>
    </location>
</feature>
<feature type="transmembrane region" description="Helical" evidence="6">
    <location>
        <begin position="112"/>
        <end position="131"/>
    </location>
</feature>
<comment type="caution">
    <text evidence="8">The sequence shown here is derived from an EMBL/GenBank/DDBJ whole genome shotgun (WGS) entry which is preliminary data.</text>
</comment>
<sequence>MIARLIKKYCSFLTYVFWGGVATLVNIGTFMVSIHLGIHYQMGNVIAWLLATLVTYLSNKFLVFHSGYHGVQQMLRELSSFLCARSLALLMDFVIIWTGISLLRYPALAVKIFDNVVVGILNYLVSKWVIFSEK</sequence>
<evidence type="ECO:0000313" key="8">
    <source>
        <dbReference type="EMBL" id="GBG95765.1"/>
    </source>
</evidence>
<evidence type="ECO:0000259" key="7">
    <source>
        <dbReference type="Pfam" id="PF04138"/>
    </source>
</evidence>
<feature type="transmembrane region" description="Helical" evidence="6">
    <location>
        <begin position="78"/>
        <end position="100"/>
    </location>
</feature>
<accession>A0A401IW84</accession>
<evidence type="ECO:0000313" key="9">
    <source>
        <dbReference type="Proteomes" id="UP000286848"/>
    </source>
</evidence>
<comment type="subcellular location">
    <subcellularLocation>
        <location evidence="1">Membrane</location>
        <topology evidence="1">Multi-pass membrane protein</topology>
    </subcellularLocation>
</comment>
<gene>
    <name evidence="8" type="ORF">LFYK43_22240</name>
</gene>
<dbReference type="EMBL" id="BFFP01000053">
    <property type="protein sequence ID" value="GBG95765.1"/>
    <property type="molecule type" value="Genomic_DNA"/>
</dbReference>
<dbReference type="PANTHER" id="PTHR38459:SF5">
    <property type="entry name" value="CELL WALL TEICHOIC ACID GLYCOSYLATION PROTEIN GTCA"/>
    <property type="match status" value="1"/>
</dbReference>
<dbReference type="PANTHER" id="PTHR38459">
    <property type="entry name" value="PROPHAGE BACTOPRENOL-LINKED GLUCOSE TRANSLOCASE HOMOLOG"/>
    <property type="match status" value="1"/>
</dbReference>
<protein>
    <submittedName>
        <fullName evidence="8">Cell wall teichoic acid glycosylation protein</fullName>
    </submittedName>
</protein>